<dbReference type="OrthoDB" id="8884034at2"/>
<dbReference type="AlphaFoldDB" id="A0A1J8P5A9"/>
<evidence type="ECO:0008006" key="3">
    <source>
        <dbReference type="Google" id="ProtNLM"/>
    </source>
</evidence>
<accession>A0A1J8P5A9</accession>
<sequence length="178" mass="18685">NIVHKITSNLPSISSDNTWTLAHSNTWVSKLGNGDYTVVVNLSGNNGSISGQGITTVVTIDTVAPDQPTIALTNDTSNTKDGTITTSTLNTNDTRVYHLKKGEVEVTSVTDEATYATYMAGADEVTYTLTIVDTDNAGNVSVSSNALTFILDKTPPNSPTLALETNSGLTSDNITNNG</sequence>
<evidence type="ECO:0000313" key="2">
    <source>
        <dbReference type="Proteomes" id="UP000182798"/>
    </source>
</evidence>
<feature type="non-terminal residue" evidence="1">
    <location>
        <position position="1"/>
    </location>
</feature>
<dbReference type="RefSeq" id="WP_158009460.1">
    <property type="nucleotide sequence ID" value="NZ_MIQH01000967.1"/>
</dbReference>
<dbReference type="Proteomes" id="UP000182798">
    <property type="component" value="Unassembled WGS sequence"/>
</dbReference>
<proteinExistence type="predicted"/>
<name>A0A1J8P5A9_9GAMM</name>
<dbReference type="EMBL" id="MIQH01000967">
    <property type="protein sequence ID" value="OJA03179.1"/>
    <property type="molecule type" value="Genomic_DNA"/>
</dbReference>
<protein>
    <recommendedName>
        <fullName evidence="3">Bacterial Ig-like domain-containing protein</fullName>
    </recommendedName>
</protein>
<gene>
    <name evidence="1" type="ORF">BGC33_02110</name>
</gene>
<reference evidence="2" key="1">
    <citation type="submission" date="2016-09" db="EMBL/GenBank/DDBJ databases">
        <title>Genome Sequence of Bathymodiolus thermophilus sulfur-oxidizing gill endosymbiont.</title>
        <authorList>
            <person name="Ponnudurai R."/>
            <person name="Kleiner M."/>
            <person name="Sayavedra L."/>
            <person name="Thuermer A."/>
            <person name="Felbeck H."/>
            <person name="Schlueter R."/>
            <person name="Schweder T."/>
            <person name="Markert S."/>
        </authorList>
    </citation>
    <scope>NUCLEOTIDE SEQUENCE [LARGE SCALE GENOMIC DNA]</scope>
    <source>
        <strain evidence="2">BAT/CrabSpa'14</strain>
    </source>
</reference>
<dbReference type="Gene3D" id="2.60.40.1800">
    <property type="match status" value="1"/>
</dbReference>
<feature type="non-terminal residue" evidence="1">
    <location>
        <position position="178"/>
    </location>
</feature>
<organism evidence="1 2">
    <name type="scientific">Bathymodiolus thermophilus thioautotrophic gill symbiont</name>
    <dbReference type="NCBI Taxonomy" id="2360"/>
    <lineage>
        <taxon>Bacteria</taxon>
        <taxon>Pseudomonadati</taxon>
        <taxon>Pseudomonadota</taxon>
        <taxon>Gammaproteobacteria</taxon>
        <taxon>sulfur-oxidizing symbionts</taxon>
    </lineage>
</organism>
<comment type="caution">
    <text evidence="1">The sequence shown here is derived from an EMBL/GenBank/DDBJ whole genome shotgun (WGS) entry which is preliminary data.</text>
</comment>
<evidence type="ECO:0000313" key="1">
    <source>
        <dbReference type="EMBL" id="OJA03179.1"/>
    </source>
</evidence>